<keyword evidence="2" id="KW-0489">Methyltransferase</keyword>
<evidence type="ECO:0000259" key="7">
    <source>
        <dbReference type="Pfam" id="PF07669"/>
    </source>
</evidence>
<comment type="catalytic activity">
    <reaction evidence="5">
        <text>a 2'-deoxyadenosine in DNA + S-adenosyl-L-methionine = an N(6)-methyl-2'-deoxyadenosine in DNA + S-adenosyl-L-homocysteine + H(+)</text>
        <dbReference type="Rhea" id="RHEA:15197"/>
        <dbReference type="Rhea" id="RHEA-COMP:12418"/>
        <dbReference type="Rhea" id="RHEA-COMP:12419"/>
        <dbReference type="ChEBI" id="CHEBI:15378"/>
        <dbReference type="ChEBI" id="CHEBI:57856"/>
        <dbReference type="ChEBI" id="CHEBI:59789"/>
        <dbReference type="ChEBI" id="CHEBI:90615"/>
        <dbReference type="ChEBI" id="CHEBI:90616"/>
        <dbReference type="EC" id="2.1.1.72"/>
    </reaction>
</comment>
<evidence type="ECO:0000256" key="6">
    <source>
        <dbReference type="SAM" id="MobiDB-lite"/>
    </source>
</evidence>
<dbReference type="eggNOG" id="COG1002">
    <property type="taxonomic scope" value="Bacteria"/>
</dbReference>
<dbReference type="PANTHER" id="PTHR33841:SF1">
    <property type="entry name" value="DNA METHYLTRANSFERASE A"/>
    <property type="match status" value="1"/>
</dbReference>
<reference evidence="8 9" key="1">
    <citation type="submission" date="2013-08" db="EMBL/GenBank/DDBJ databases">
        <title>The genome sequence of Knoellia aerolata.</title>
        <authorList>
            <person name="Zhu W."/>
            <person name="Wang G."/>
        </authorList>
    </citation>
    <scope>NUCLEOTIDE SEQUENCE [LARGE SCALE GENOMIC DNA]</scope>
    <source>
        <strain evidence="8 9">DSM 18566</strain>
    </source>
</reference>
<dbReference type="InterPro" id="IPR011639">
    <property type="entry name" value="MethylTrfase_TaqI-like_dom"/>
</dbReference>
<dbReference type="EMBL" id="AVPL01000022">
    <property type="protein sequence ID" value="KGN41188.1"/>
    <property type="molecule type" value="Genomic_DNA"/>
</dbReference>
<dbReference type="InterPro" id="IPR029063">
    <property type="entry name" value="SAM-dependent_MTases_sf"/>
</dbReference>
<dbReference type="Pfam" id="PF07669">
    <property type="entry name" value="Eco57I"/>
    <property type="match status" value="1"/>
</dbReference>
<dbReference type="EC" id="2.1.1.72" evidence="1"/>
<feature type="domain" description="Type II methyltransferase M.TaqI-like" evidence="7">
    <location>
        <begin position="556"/>
        <end position="791"/>
    </location>
</feature>
<dbReference type="GO" id="GO:0006304">
    <property type="term" value="P:DNA modification"/>
    <property type="evidence" value="ECO:0007669"/>
    <property type="project" value="InterPro"/>
</dbReference>
<dbReference type="GO" id="GO:0009007">
    <property type="term" value="F:site-specific DNA-methyltransferase (adenine-specific) activity"/>
    <property type="evidence" value="ECO:0007669"/>
    <property type="project" value="UniProtKB-EC"/>
</dbReference>
<evidence type="ECO:0000313" key="9">
    <source>
        <dbReference type="Proteomes" id="UP000030013"/>
    </source>
</evidence>
<evidence type="ECO:0000313" key="8">
    <source>
        <dbReference type="EMBL" id="KGN41188.1"/>
    </source>
</evidence>
<feature type="region of interest" description="Disordered" evidence="6">
    <location>
        <begin position="1306"/>
        <end position="1326"/>
    </location>
</feature>
<keyword evidence="3" id="KW-0808">Transferase</keyword>
<name>A0A0A0JVH2_9MICO</name>
<dbReference type="PRINTS" id="PR00507">
    <property type="entry name" value="N12N6MTFRASE"/>
</dbReference>
<organism evidence="8 9">
    <name type="scientific">Knoellia aerolata DSM 18566</name>
    <dbReference type="NCBI Taxonomy" id="1385519"/>
    <lineage>
        <taxon>Bacteria</taxon>
        <taxon>Bacillati</taxon>
        <taxon>Actinomycetota</taxon>
        <taxon>Actinomycetes</taxon>
        <taxon>Micrococcales</taxon>
        <taxon>Intrasporangiaceae</taxon>
        <taxon>Knoellia</taxon>
    </lineage>
</organism>
<dbReference type="SUPFAM" id="SSF53335">
    <property type="entry name" value="S-adenosyl-L-methionine-dependent methyltransferases"/>
    <property type="match status" value="1"/>
</dbReference>
<evidence type="ECO:0000256" key="3">
    <source>
        <dbReference type="ARBA" id="ARBA00022679"/>
    </source>
</evidence>
<dbReference type="RefSeq" id="WP_035937043.1">
    <property type="nucleotide sequence ID" value="NZ_AVPL01000022.1"/>
</dbReference>
<dbReference type="Proteomes" id="UP000030013">
    <property type="component" value="Unassembled WGS sequence"/>
</dbReference>
<evidence type="ECO:0000256" key="1">
    <source>
        <dbReference type="ARBA" id="ARBA00011900"/>
    </source>
</evidence>
<comment type="caution">
    <text evidence="8">The sequence shown here is derived from an EMBL/GenBank/DDBJ whole genome shotgun (WGS) entry which is preliminary data.</text>
</comment>
<keyword evidence="4" id="KW-0949">S-adenosyl-L-methionine</keyword>
<dbReference type="InterPro" id="IPR050953">
    <property type="entry name" value="N4_N6_ade-DNA_methylase"/>
</dbReference>
<gene>
    <name evidence="8" type="ORF">N801_08890</name>
</gene>
<dbReference type="STRING" id="1385519.N801_08890"/>
<protein>
    <recommendedName>
        <fullName evidence="1">site-specific DNA-methyltransferase (adenine-specific)</fullName>
        <ecNumber evidence="1">2.1.1.72</ecNumber>
    </recommendedName>
</protein>
<dbReference type="Gene3D" id="3.40.50.150">
    <property type="entry name" value="Vaccinia Virus protein VP39"/>
    <property type="match status" value="2"/>
</dbReference>
<dbReference type="PANTHER" id="PTHR33841">
    <property type="entry name" value="DNA METHYLTRANSFERASE YEEA-RELATED"/>
    <property type="match status" value="1"/>
</dbReference>
<keyword evidence="9" id="KW-1185">Reference proteome</keyword>
<evidence type="ECO:0000256" key="5">
    <source>
        <dbReference type="ARBA" id="ARBA00047942"/>
    </source>
</evidence>
<dbReference type="OrthoDB" id="9784823at2"/>
<accession>A0A0A0JVH2</accession>
<proteinExistence type="predicted"/>
<evidence type="ECO:0000256" key="2">
    <source>
        <dbReference type="ARBA" id="ARBA00022603"/>
    </source>
</evidence>
<evidence type="ECO:0000256" key="4">
    <source>
        <dbReference type="ARBA" id="ARBA00022691"/>
    </source>
</evidence>
<sequence>MTNTQSIRVVGGVLPPSLIGHLQDGTLGSAESRSAKSYHLIGSESVRDGAARAWSYLRGAWRAWHEADQGRVEGSAGTGPARERWLLPLLRELGYGQVPAAGHGLTIDGVDYPVSHLWQHVPVHLLGPGVSLDKRNPGIAGAARAPQAMVQELLNRTDQHLWAILSNGSRLRLLRDSTALVGSAYVEFDLEAIFEGELYAEWLILFQLAHVSRLEVRSEEGPASCWLETWRGEATDAGARALGRLESGVERSLGALGTGFLTHPANSWLLEALRSGEIGRHDYHRALLRLVYRLLFTFVAEDRDLLLDPARAAQSRERYAAYFSTARLRRLSRVRAGGPHGDLWHPQRVVLTALGTDGLADLALTALGGVFSPDARQTIPASAPDQRDLLWGAEIANADLLSAVAHLAWITTPSGRTQPVDYRHLGAEELGSVYEALLELDPSVDVDERTFAVERVIGNDRKTTGSYYTSPNLVSALLDTALDPVIDRVAPLGVDPEAGERALLGLTVCDPACGSGGFLVAAARRIAHRLAEVRAGDDTPTPEMVHHAMRDVVGRCIYGVDLNDLAAELAKVSLWIEALEPGKPLSFLDARIRTGNALFGTTPALLERGVPDEAFKEIGGDDKAIAATLRRKNKSQHTGQGILSFGSAIDMRSLADDREALLGNADDIEGVEKQRELWSQVLASGERQRALRQADAWCAAFVWPLTAETAATAPTTAIVSALAGENVPSDLEPTQREVHRLKAQYRFFHWHLEFPEVFLGDGEPGSDGWSGGFSCMLGNPPWEHVELKEQEYFAARDPEIASAAGAKRKKLIAALAANDPVLDTAYRKAKREVDGLRHFASAGRYPLTGRGRVKTDPIFAELFRSLTAPDGRTGVIVPTGIATDATTQFFFKDLVQTKSLAALYDFENAKPLFEGVHRSFKFCLLSLTGRRDPVDAAAFAFFLHDPSEIAAKQFALTPEEITLLNPNTGTCPIFRTRRDAEITLGIYRRVPVLIREGDPRGNPWEVSFMQGLFNVTTDSNLFGTYAQLVENGWTLDRNVFRRGVDAMLPLYEAKMVHQFDNRWATYERDGSVRAVTTLEKGDPYFASLPRYWVGAGEVASRLDGRWNQSWLMGWRDIARATDERTAIASFVGEGASPEGGTLLVLPRSQSVHQAQMLLASFNSFAFDFVARQKVGGTHLKYFTMRQLPVHHPATFDSKAAFSGLPLRDWIAVRVSELVATSCDTQPLIPGEEPFNWNVDRRRHLRVELDAAFFHLYGVDRDGVDYIMETFPIVKRKDIAAHGEYRTKRLILEVYDAMQKAIETETEYQTILDPPPGEGPRHPAKES</sequence>
<dbReference type="GO" id="GO:0032259">
    <property type="term" value="P:methylation"/>
    <property type="evidence" value="ECO:0007669"/>
    <property type="project" value="UniProtKB-KW"/>
</dbReference>